<dbReference type="SUPFAM" id="SSF48371">
    <property type="entry name" value="ARM repeat"/>
    <property type="match status" value="1"/>
</dbReference>
<keyword evidence="4" id="KW-1185">Reference proteome</keyword>
<reference evidence="1 3" key="1">
    <citation type="submission" date="2015-05" db="EMBL/GenBank/DDBJ databases">
        <title>Genome assembly of Archangium gephyra DSM 2261.</title>
        <authorList>
            <person name="Sharma G."/>
            <person name="Subramanian S."/>
        </authorList>
    </citation>
    <scope>NUCLEOTIDE SEQUENCE [LARGE SCALE GENOMIC DNA]</scope>
    <source>
        <strain evidence="1 3">DSM 2261</strain>
    </source>
</reference>
<dbReference type="AlphaFoldDB" id="A0AAC8TGX8"/>
<dbReference type="Gene3D" id="1.25.10.10">
    <property type="entry name" value="Leucine-rich Repeat Variant"/>
    <property type="match status" value="1"/>
</dbReference>
<accession>A0AAC8TGX8</accession>
<sequence length="373" mass="42461">MRDFVEIVRQDTEVIRSLLETGEPPERIRAAWALALRLGGTVRPELIQGSLAEPHPGVRRHLVVVLAGYQERVVLATLARQDFDADVRAVACQYLGTLGGPEDAESWRVLHERLESDASAEVRRTAIAYLPPHIPAFLRGAVAARTGDESLDVRRAAVDKLMEWAGLLRHGPSEEEFEARLNLEPDFDPVEVLKFVLTLYRMHWKEAELPWECLRPFTQSGEPDPYWDTQLLELLEPLSQFYRAMWSLELLEPRSEPEADAWVLEVALRFWRKPSQGDETKINWVALAAEEALKCLKARFEAGYLKVLDARGKALARELREALDLARRQALEDHRSRCEQPEHGECFGKEWSLDGMMAVLLELSGPEEQRTDG</sequence>
<gene>
    <name evidence="1" type="ORF">AA314_05617</name>
    <name evidence="2" type="ORF">ATI61_101909</name>
</gene>
<evidence type="ECO:0000313" key="3">
    <source>
        <dbReference type="Proteomes" id="UP000035579"/>
    </source>
</evidence>
<proteinExistence type="predicted"/>
<dbReference type="Proteomes" id="UP000035579">
    <property type="component" value="Chromosome"/>
</dbReference>
<dbReference type="EMBL" id="CP011509">
    <property type="protein sequence ID" value="AKJ03991.1"/>
    <property type="molecule type" value="Genomic_DNA"/>
</dbReference>
<protein>
    <submittedName>
        <fullName evidence="2">HEAT repeat protein</fullName>
    </submittedName>
</protein>
<dbReference type="KEGG" id="age:AA314_05617"/>
<name>A0AAC8TGX8_9BACT</name>
<reference evidence="2 4" key="2">
    <citation type="submission" date="2018-08" db="EMBL/GenBank/DDBJ databases">
        <title>Genomic Encyclopedia of Archaeal and Bacterial Type Strains, Phase II (KMG-II): from individual species to whole genera.</title>
        <authorList>
            <person name="Goeker M."/>
        </authorList>
    </citation>
    <scope>NUCLEOTIDE SEQUENCE [LARGE SCALE GENOMIC DNA]</scope>
    <source>
        <strain evidence="2 4">DSM 2261</strain>
    </source>
</reference>
<dbReference type="InterPro" id="IPR011989">
    <property type="entry name" value="ARM-like"/>
</dbReference>
<dbReference type="EMBL" id="QUMU01000001">
    <property type="protein sequence ID" value="REG37919.1"/>
    <property type="molecule type" value="Genomic_DNA"/>
</dbReference>
<evidence type="ECO:0000313" key="2">
    <source>
        <dbReference type="EMBL" id="REG37919.1"/>
    </source>
</evidence>
<organism evidence="1 3">
    <name type="scientific">Archangium gephyra</name>
    <dbReference type="NCBI Taxonomy" id="48"/>
    <lineage>
        <taxon>Bacteria</taxon>
        <taxon>Pseudomonadati</taxon>
        <taxon>Myxococcota</taxon>
        <taxon>Myxococcia</taxon>
        <taxon>Myxococcales</taxon>
        <taxon>Cystobacterineae</taxon>
        <taxon>Archangiaceae</taxon>
        <taxon>Archangium</taxon>
    </lineage>
</organism>
<dbReference type="Proteomes" id="UP000256345">
    <property type="component" value="Unassembled WGS sequence"/>
</dbReference>
<dbReference type="RefSeq" id="WP_047857906.1">
    <property type="nucleotide sequence ID" value="NZ_CP011509.1"/>
</dbReference>
<evidence type="ECO:0000313" key="1">
    <source>
        <dbReference type="EMBL" id="AKJ03991.1"/>
    </source>
</evidence>
<dbReference type="InterPro" id="IPR016024">
    <property type="entry name" value="ARM-type_fold"/>
</dbReference>
<evidence type="ECO:0000313" key="4">
    <source>
        <dbReference type="Proteomes" id="UP000256345"/>
    </source>
</evidence>